<accession>A0A4C1Z2C8</accession>
<evidence type="ECO:0000313" key="2">
    <source>
        <dbReference type="EMBL" id="GBP81184.1"/>
    </source>
</evidence>
<feature type="compositionally biased region" description="Basic and acidic residues" evidence="1">
    <location>
        <begin position="33"/>
        <end position="44"/>
    </location>
</feature>
<dbReference type="AlphaFoldDB" id="A0A4C1Z2C8"/>
<gene>
    <name evidence="2" type="ORF">EVAR_31516_1</name>
</gene>
<evidence type="ECO:0000256" key="1">
    <source>
        <dbReference type="SAM" id="MobiDB-lite"/>
    </source>
</evidence>
<protein>
    <submittedName>
        <fullName evidence="2">Uncharacterized protein</fullName>
    </submittedName>
</protein>
<dbReference type="EMBL" id="BGZK01001499">
    <property type="protein sequence ID" value="GBP81184.1"/>
    <property type="molecule type" value="Genomic_DNA"/>
</dbReference>
<sequence>MMLKNNVGGERELCRQPCATGVTATRTFDIGARRDERLGDERGRAGRGPRKAKVSSGPRGARGGPSVRRPGNERCAIIIRGARCTPRGAQRGGAVTCRAARRSSLAARPNELLRSDRKVRDVFDASYERPCHAPVTSAPSKIILLYTARRSVLVYNKAFLAHQPFTRINRHSKIIIVSKVQVFQTENGLAGPLSTALARAPAAEIRTIFILNEFRSDERKKRAPAPSLPFNFALRFSGFFQNEHDCVRMKIPATRPSGRRVAVASEGTGTEPAVIVSSSNRLTVEAYLIKIFLIHIEEFEP</sequence>
<reference evidence="2 3" key="1">
    <citation type="journal article" date="2019" name="Commun. Biol.">
        <title>The bagworm genome reveals a unique fibroin gene that provides high tensile strength.</title>
        <authorList>
            <person name="Kono N."/>
            <person name="Nakamura H."/>
            <person name="Ohtoshi R."/>
            <person name="Tomita M."/>
            <person name="Numata K."/>
            <person name="Arakawa K."/>
        </authorList>
    </citation>
    <scope>NUCLEOTIDE SEQUENCE [LARGE SCALE GENOMIC DNA]</scope>
</reference>
<feature type="compositionally biased region" description="Low complexity" evidence="1">
    <location>
        <begin position="54"/>
        <end position="69"/>
    </location>
</feature>
<comment type="caution">
    <text evidence="2">The sequence shown here is derived from an EMBL/GenBank/DDBJ whole genome shotgun (WGS) entry which is preliminary data.</text>
</comment>
<organism evidence="2 3">
    <name type="scientific">Eumeta variegata</name>
    <name type="common">Bagworm moth</name>
    <name type="synonym">Eumeta japonica</name>
    <dbReference type="NCBI Taxonomy" id="151549"/>
    <lineage>
        <taxon>Eukaryota</taxon>
        <taxon>Metazoa</taxon>
        <taxon>Ecdysozoa</taxon>
        <taxon>Arthropoda</taxon>
        <taxon>Hexapoda</taxon>
        <taxon>Insecta</taxon>
        <taxon>Pterygota</taxon>
        <taxon>Neoptera</taxon>
        <taxon>Endopterygota</taxon>
        <taxon>Lepidoptera</taxon>
        <taxon>Glossata</taxon>
        <taxon>Ditrysia</taxon>
        <taxon>Tineoidea</taxon>
        <taxon>Psychidae</taxon>
        <taxon>Oiketicinae</taxon>
        <taxon>Eumeta</taxon>
    </lineage>
</organism>
<dbReference type="Proteomes" id="UP000299102">
    <property type="component" value="Unassembled WGS sequence"/>
</dbReference>
<name>A0A4C1Z2C8_EUMVA</name>
<keyword evidence="3" id="KW-1185">Reference proteome</keyword>
<feature type="region of interest" description="Disordered" evidence="1">
    <location>
        <begin position="33"/>
        <end position="70"/>
    </location>
</feature>
<evidence type="ECO:0000313" key="3">
    <source>
        <dbReference type="Proteomes" id="UP000299102"/>
    </source>
</evidence>
<proteinExistence type="predicted"/>